<evidence type="ECO:0000313" key="3">
    <source>
        <dbReference type="Proteomes" id="UP001317629"/>
    </source>
</evidence>
<reference evidence="2 3" key="1">
    <citation type="journal article" date="2023" name="Int. J. Syst. Evol. Microbiol.">
        <title>Methylocystis iwaonis sp. nov., a type II methane-oxidizing bacterium from surface soil of a rice paddy field in Japan, and emended description of the genus Methylocystis (ex Whittenbury et al. 1970) Bowman et al. 1993.</title>
        <authorList>
            <person name="Kaise H."/>
            <person name="Sawadogo J.B."/>
            <person name="Alam M.S."/>
            <person name="Ueno C."/>
            <person name="Dianou D."/>
            <person name="Shinjo R."/>
            <person name="Asakawa S."/>
        </authorList>
    </citation>
    <scope>NUCLEOTIDE SEQUENCE [LARGE SCALE GENOMIC DNA]</scope>
    <source>
        <strain evidence="2 3">SS37A-Re</strain>
    </source>
</reference>
<evidence type="ECO:0000259" key="1">
    <source>
        <dbReference type="Pfam" id="PF06850"/>
    </source>
</evidence>
<dbReference type="Gene3D" id="3.40.50.1820">
    <property type="entry name" value="alpha/beta hydrolase"/>
    <property type="match status" value="1"/>
</dbReference>
<dbReference type="InterPro" id="IPR029058">
    <property type="entry name" value="AB_hydrolase_fold"/>
</dbReference>
<name>A0ABM8E762_9HYPH</name>
<evidence type="ECO:0000313" key="2">
    <source>
        <dbReference type="EMBL" id="BDV33770.1"/>
    </source>
</evidence>
<dbReference type="InterPro" id="IPR051321">
    <property type="entry name" value="PHA/PHB_synthase"/>
</dbReference>
<accession>A0ABM8E762</accession>
<dbReference type="Pfam" id="PF06850">
    <property type="entry name" value="PHB_depo_C"/>
    <property type="match status" value="1"/>
</dbReference>
<dbReference type="Proteomes" id="UP001317629">
    <property type="component" value="Chromosome"/>
</dbReference>
<gene>
    <name evidence="2" type="ORF">SS37A_12990</name>
</gene>
<dbReference type="RefSeq" id="WP_281931284.1">
    <property type="nucleotide sequence ID" value="NZ_AP027142.1"/>
</dbReference>
<organism evidence="2 3">
    <name type="scientific">Methylocystis iwaonis</name>
    <dbReference type="NCBI Taxonomy" id="2885079"/>
    <lineage>
        <taxon>Bacteria</taxon>
        <taxon>Pseudomonadati</taxon>
        <taxon>Pseudomonadota</taxon>
        <taxon>Alphaproteobacteria</taxon>
        <taxon>Hyphomicrobiales</taxon>
        <taxon>Methylocystaceae</taxon>
        <taxon>Methylocystis</taxon>
    </lineage>
</organism>
<dbReference type="SUPFAM" id="SSF53474">
    <property type="entry name" value="alpha/beta-Hydrolases"/>
    <property type="match status" value="1"/>
</dbReference>
<dbReference type="PANTHER" id="PTHR36837:SF4">
    <property type="entry name" value="BLR0908 PROTEIN"/>
    <property type="match status" value="1"/>
</dbReference>
<dbReference type="InterPro" id="IPR009656">
    <property type="entry name" value="PHB_depo_C"/>
</dbReference>
<keyword evidence="3" id="KW-1185">Reference proteome</keyword>
<proteinExistence type="predicted"/>
<feature type="domain" description="PHB de-polymerase C-terminal" evidence="1">
    <location>
        <begin position="202"/>
        <end position="401"/>
    </location>
</feature>
<sequence length="404" mass="45532">MYNAYKAYADLSDQIRLAAASSERILSLWGTMQFAAPLRCFQAYHELVALGGFTHRRPDYGIAEVTTDAGETVPVVEEVVATTPFCDLLRFSRQGASGEPRVLLLAPMSGHFATLLRGTIRTMLRDHEVYVSDWRNPRDVPLHEGTFGFEDFVQHIIDFLKFMGPQSHLVAVCQPTVPALAAVALMAQDQDPDTPASLTLMAGPIDTRISPTKVNEFATSKPIEWFREKMISKVPHGLPGAGRRVYPGFMQLSAFMSMNMDRHRNAFADLFKHRVDGDHAKADQIRTFYEEYFAIMDLDADFYLHTIETVFQKYALPEGNLTFKGRKVEPRAIKKTFLLTVEGEKDDICAIGQTLAAQDLCSGLRPYMKSHHMQAGVGHYGVFNGRRWDNHIYPVLREHIRGSM</sequence>
<dbReference type="EMBL" id="AP027142">
    <property type="protein sequence ID" value="BDV33770.1"/>
    <property type="molecule type" value="Genomic_DNA"/>
</dbReference>
<dbReference type="NCBIfam" id="TIGR01849">
    <property type="entry name" value="PHB_depoly_PhaZ"/>
    <property type="match status" value="1"/>
</dbReference>
<dbReference type="InterPro" id="IPR010915">
    <property type="entry name" value="PHB_depoly_PhaZ"/>
</dbReference>
<dbReference type="PIRSF" id="PIRSF020818">
    <property type="entry name" value="PHB_depoly_PhaZ"/>
    <property type="match status" value="1"/>
</dbReference>
<protein>
    <submittedName>
        <fullName evidence="2">Poly(3-hydroxybutyrate) depolymerase</fullName>
    </submittedName>
</protein>
<dbReference type="PANTHER" id="PTHR36837">
    <property type="entry name" value="POLY(3-HYDROXYALKANOATE) POLYMERASE SUBUNIT PHAC"/>
    <property type="match status" value="1"/>
</dbReference>